<dbReference type="Gene3D" id="3.40.50.150">
    <property type="entry name" value="Vaccinia Virus protein VP39"/>
    <property type="match status" value="1"/>
</dbReference>
<keyword evidence="2" id="KW-0949">S-adenosyl-L-methionine</keyword>
<dbReference type="SUPFAM" id="SSF53335">
    <property type="entry name" value="S-adenosyl-L-methionine-dependent methyltransferases"/>
    <property type="match status" value="1"/>
</dbReference>
<protein>
    <recommendedName>
        <fullName evidence="5">Arsenite methyltransferase</fullName>
        <ecNumber evidence="4">2.1.1.137</ecNumber>
    </recommendedName>
</protein>
<dbReference type="EC" id="2.1.1.137" evidence="4"/>
<evidence type="ECO:0000256" key="8">
    <source>
        <dbReference type="ARBA" id="ARBA00048428"/>
    </source>
</evidence>
<sequence length="296" mass="31305">MASADVYNKVQAHYGTAAKDIGNASYGERVAREFGYSKEELDSVPQDANLGLSCGNPLALANIREGETVVDLGSGAGFDVFQAAKKVGSRGKVTGIDMNEDMLSRANQIKSKLAATNVEFINSRITELALPDSSADCIISNCVVNLVPEEDKHLVFKEMFRTLKPGGRVAISDILAKKELPSEIKDSMALYVGCIAGASQVGAYERYLKEAGFGDSVIVDAKSDLNVYRHDDGTNAGCCAPPPAAEKTNGCSSSQKVSGCCGPSKSTPAQAATVADFDNIDFNEFAGSFKIYAVKS</sequence>
<dbReference type="PANTHER" id="PTHR43675">
    <property type="entry name" value="ARSENITE METHYLTRANSFERASE"/>
    <property type="match status" value="1"/>
</dbReference>
<comment type="catalytic activity">
    <reaction evidence="8">
        <text>arsenic triglutathione + 3 [thioredoxin]-dithiol + 3 S-adenosyl-L-methionine = trimethylarsine + 3 [thioredoxin]-disulfide + 3 glutathione + 3 S-adenosyl-L-homocysteine + 3 H(+)</text>
        <dbReference type="Rhea" id="RHEA:69432"/>
        <dbReference type="Rhea" id="RHEA-COMP:10698"/>
        <dbReference type="Rhea" id="RHEA-COMP:10700"/>
        <dbReference type="ChEBI" id="CHEBI:15378"/>
        <dbReference type="ChEBI" id="CHEBI:27130"/>
        <dbReference type="ChEBI" id="CHEBI:29950"/>
        <dbReference type="ChEBI" id="CHEBI:50058"/>
        <dbReference type="ChEBI" id="CHEBI:57856"/>
        <dbReference type="ChEBI" id="CHEBI:57925"/>
        <dbReference type="ChEBI" id="CHEBI:59789"/>
        <dbReference type="ChEBI" id="CHEBI:183640"/>
        <dbReference type="EC" id="2.1.1.137"/>
    </reaction>
</comment>
<evidence type="ECO:0000313" key="10">
    <source>
        <dbReference type="EMBL" id="KAF2161914.1"/>
    </source>
</evidence>
<dbReference type="NCBIfam" id="NF008823">
    <property type="entry name" value="PRK11873.1"/>
    <property type="match status" value="1"/>
</dbReference>
<gene>
    <name evidence="10" type="ORF">M409DRAFT_27642</name>
</gene>
<organism evidence="10 11">
    <name type="scientific">Zasmidium cellare ATCC 36951</name>
    <dbReference type="NCBI Taxonomy" id="1080233"/>
    <lineage>
        <taxon>Eukaryota</taxon>
        <taxon>Fungi</taxon>
        <taxon>Dikarya</taxon>
        <taxon>Ascomycota</taxon>
        <taxon>Pezizomycotina</taxon>
        <taxon>Dothideomycetes</taxon>
        <taxon>Dothideomycetidae</taxon>
        <taxon>Mycosphaerellales</taxon>
        <taxon>Mycosphaerellaceae</taxon>
        <taxon>Zasmidium</taxon>
    </lineage>
</organism>
<evidence type="ECO:0000256" key="6">
    <source>
        <dbReference type="ARBA" id="ARBA00047941"/>
    </source>
</evidence>
<dbReference type="GeneID" id="54561926"/>
<evidence type="ECO:0000256" key="3">
    <source>
        <dbReference type="ARBA" id="ARBA00034487"/>
    </source>
</evidence>
<dbReference type="GO" id="GO:0030791">
    <property type="term" value="F:arsenite methyltransferase activity"/>
    <property type="evidence" value="ECO:0007669"/>
    <property type="project" value="UniProtKB-EC"/>
</dbReference>
<dbReference type="InterPro" id="IPR029063">
    <property type="entry name" value="SAM-dependent_MTases_sf"/>
</dbReference>
<dbReference type="CDD" id="cd02440">
    <property type="entry name" value="AdoMet_MTases"/>
    <property type="match status" value="1"/>
</dbReference>
<proteinExistence type="inferred from homology"/>
<accession>A0A6A6C472</accession>
<dbReference type="AlphaFoldDB" id="A0A6A6C472"/>
<dbReference type="EMBL" id="ML993616">
    <property type="protein sequence ID" value="KAF2161914.1"/>
    <property type="molecule type" value="Genomic_DNA"/>
</dbReference>
<dbReference type="InterPro" id="IPR026669">
    <property type="entry name" value="Arsenite_MeTrfase-like"/>
</dbReference>
<dbReference type="Pfam" id="PF13847">
    <property type="entry name" value="Methyltransf_31"/>
    <property type="match status" value="1"/>
</dbReference>
<dbReference type="OrthoDB" id="66144at2759"/>
<reference evidence="10" key="1">
    <citation type="journal article" date="2020" name="Stud. Mycol.">
        <title>101 Dothideomycetes genomes: a test case for predicting lifestyles and emergence of pathogens.</title>
        <authorList>
            <person name="Haridas S."/>
            <person name="Albert R."/>
            <person name="Binder M."/>
            <person name="Bloem J."/>
            <person name="Labutti K."/>
            <person name="Salamov A."/>
            <person name="Andreopoulos B."/>
            <person name="Baker S."/>
            <person name="Barry K."/>
            <person name="Bills G."/>
            <person name="Bluhm B."/>
            <person name="Cannon C."/>
            <person name="Castanera R."/>
            <person name="Culley D."/>
            <person name="Daum C."/>
            <person name="Ezra D."/>
            <person name="Gonzalez J."/>
            <person name="Henrissat B."/>
            <person name="Kuo A."/>
            <person name="Liang C."/>
            <person name="Lipzen A."/>
            <person name="Lutzoni F."/>
            <person name="Magnuson J."/>
            <person name="Mondo S."/>
            <person name="Nolan M."/>
            <person name="Ohm R."/>
            <person name="Pangilinan J."/>
            <person name="Park H.-J."/>
            <person name="Ramirez L."/>
            <person name="Alfaro M."/>
            <person name="Sun H."/>
            <person name="Tritt A."/>
            <person name="Yoshinaga Y."/>
            <person name="Zwiers L.-H."/>
            <person name="Turgeon B."/>
            <person name="Goodwin S."/>
            <person name="Spatafora J."/>
            <person name="Crous P."/>
            <person name="Grigoriev I."/>
        </authorList>
    </citation>
    <scope>NUCLEOTIDE SEQUENCE</scope>
    <source>
        <strain evidence="10">ATCC 36951</strain>
    </source>
</reference>
<keyword evidence="11" id="KW-1185">Reference proteome</keyword>
<evidence type="ECO:0000256" key="2">
    <source>
        <dbReference type="ARBA" id="ARBA00022691"/>
    </source>
</evidence>
<dbReference type="RefSeq" id="XP_033662803.1">
    <property type="nucleotide sequence ID" value="XM_033808654.1"/>
</dbReference>
<keyword evidence="1" id="KW-0808">Transferase</keyword>
<evidence type="ECO:0000256" key="5">
    <source>
        <dbReference type="ARBA" id="ARBA00034545"/>
    </source>
</evidence>
<name>A0A6A6C472_ZASCE</name>
<feature type="domain" description="Methyltransferase" evidence="9">
    <location>
        <begin position="64"/>
        <end position="212"/>
    </location>
</feature>
<comment type="catalytic activity">
    <reaction evidence="7">
        <text>arsenic triglutathione + 2 [thioredoxin]-dithiol + 2 S-adenosyl-L-methionine + H2O = dimethylarsinous acid + 2 [thioredoxin]-disulfide + 3 glutathione + 2 S-adenosyl-L-homocysteine + 2 H(+)</text>
        <dbReference type="Rhea" id="RHEA:69464"/>
        <dbReference type="Rhea" id="RHEA-COMP:10698"/>
        <dbReference type="Rhea" id="RHEA-COMP:10700"/>
        <dbReference type="ChEBI" id="CHEBI:15377"/>
        <dbReference type="ChEBI" id="CHEBI:15378"/>
        <dbReference type="ChEBI" id="CHEBI:23808"/>
        <dbReference type="ChEBI" id="CHEBI:29950"/>
        <dbReference type="ChEBI" id="CHEBI:50058"/>
        <dbReference type="ChEBI" id="CHEBI:57856"/>
        <dbReference type="ChEBI" id="CHEBI:57925"/>
        <dbReference type="ChEBI" id="CHEBI:59789"/>
        <dbReference type="ChEBI" id="CHEBI:183640"/>
        <dbReference type="EC" id="2.1.1.137"/>
    </reaction>
</comment>
<comment type="catalytic activity">
    <reaction evidence="6">
        <text>arsenic triglutathione + [thioredoxin]-dithiol + S-adenosyl-L-methionine + 2 H2O = methylarsonous acid + [thioredoxin]-disulfide + 3 glutathione + S-adenosyl-L-homocysteine + H(+)</text>
        <dbReference type="Rhea" id="RHEA:69460"/>
        <dbReference type="Rhea" id="RHEA-COMP:10698"/>
        <dbReference type="Rhea" id="RHEA-COMP:10700"/>
        <dbReference type="ChEBI" id="CHEBI:15377"/>
        <dbReference type="ChEBI" id="CHEBI:15378"/>
        <dbReference type="ChEBI" id="CHEBI:17826"/>
        <dbReference type="ChEBI" id="CHEBI:29950"/>
        <dbReference type="ChEBI" id="CHEBI:50058"/>
        <dbReference type="ChEBI" id="CHEBI:57856"/>
        <dbReference type="ChEBI" id="CHEBI:57925"/>
        <dbReference type="ChEBI" id="CHEBI:59789"/>
        <dbReference type="ChEBI" id="CHEBI:183640"/>
        <dbReference type="EC" id="2.1.1.137"/>
    </reaction>
</comment>
<evidence type="ECO:0000256" key="7">
    <source>
        <dbReference type="ARBA" id="ARBA00047943"/>
    </source>
</evidence>
<evidence type="ECO:0000313" key="11">
    <source>
        <dbReference type="Proteomes" id="UP000799537"/>
    </source>
</evidence>
<dbReference type="Proteomes" id="UP000799537">
    <property type="component" value="Unassembled WGS sequence"/>
</dbReference>
<dbReference type="InterPro" id="IPR025714">
    <property type="entry name" value="Methyltranfer_dom"/>
</dbReference>
<comment type="similarity">
    <text evidence="3">Belongs to the methyltransferase superfamily. Arsenite methyltransferase family.</text>
</comment>
<evidence type="ECO:0000259" key="9">
    <source>
        <dbReference type="Pfam" id="PF13847"/>
    </source>
</evidence>
<dbReference type="PANTHER" id="PTHR43675:SF8">
    <property type="entry name" value="ARSENITE METHYLTRANSFERASE"/>
    <property type="match status" value="1"/>
</dbReference>
<evidence type="ECO:0000256" key="4">
    <source>
        <dbReference type="ARBA" id="ARBA00034521"/>
    </source>
</evidence>
<evidence type="ECO:0000256" key="1">
    <source>
        <dbReference type="ARBA" id="ARBA00022679"/>
    </source>
</evidence>